<dbReference type="AlphaFoldDB" id="A0A7W0CE43"/>
<proteinExistence type="predicted"/>
<dbReference type="PANTHER" id="PTHR34473:SF3">
    <property type="entry name" value="TRANSMEMBRANE PROTEIN-RELATED"/>
    <property type="match status" value="1"/>
</dbReference>
<dbReference type="PANTHER" id="PTHR34473">
    <property type="entry name" value="UPF0699 TRANSMEMBRANE PROTEIN YDBS"/>
    <property type="match status" value="1"/>
</dbReference>
<dbReference type="RefSeq" id="WP_181608279.1">
    <property type="nucleotide sequence ID" value="NZ_BAABAM010000001.1"/>
</dbReference>
<evidence type="ECO:0000259" key="2">
    <source>
        <dbReference type="Pfam" id="PF03703"/>
    </source>
</evidence>
<accession>A0A7W0CE43</accession>
<dbReference type="EMBL" id="JACDUR010000001">
    <property type="protein sequence ID" value="MBA2889488.1"/>
    <property type="molecule type" value="Genomic_DNA"/>
</dbReference>
<evidence type="ECO:0000313" key="4">
    <source>
        <dbReference type="Proteomes" id="UP000530928"/>
    </source>
</evidence>
<evidence type="ECO:0000313" key="3">
    <source>
        <dbReference type="EMBL" id="MBA2889488.1"/>
    </source>
</evidence>
<keyword evidence="1" id="KW-0812">Transmembrane</keyword>
<keyword evidence="1" id="KW-1133">Transmembrane helix</keyword>
<gene>
    <name evidence="3" type="ORF">HNR30_000823</name>
</gene>
<comment type="caution">
    <text evidence="3">The sequence shown here is derived from an EMBL/GenBank/DDBJ whole genome shotgun (WGS) entry which is preliminary data.</text>
</comment>
<dbReference type="Pfam" id="PF03703">
    <property type="entry name" value="bPH_2"/>
    <property type="match status" value="1"/>
</dbReference>
<evidence type="ECO:0000256" key="1">
    <source>
        <dbReference type="SAM" id="Phobius"/>
    </source>
</evidence>
<feature type="domain" description="YdbS-like PH" evidence="2">
    <location>
        <begin position="71"/>
        <end position="148"/>
    </location>
</feature>
<protein>
    <recommendedName>
        <fullName evidence="2">YdbS-like PH domain-containing protein</fullName>
    </recommendedName>
</protein>
<sequence>MTTLRPPRNQVDPRAVAWWTTERLILSVIVVGVAFAAYWFFTDRPWWLTLLVAALAVFCFVMSFVGPRMLYRFQRWEVTEEAVYTRKGWFEQTWRVAPMSRIQTVDTKRGPLQRVFGLADVKVTTASASGAIAIEALDADLAADLAARLTAITQATPGDAT</sequence>
<organism evidence="3 4">
    <name type="scientific">Nonomuraea soli</name>
    <dbReference type="NCBI Taxonomy" id="1032476"/>
    <lineage>
        <taxon>Bacteria</taxon>
        <taxon>Bacillati</taxon>
        <taxon>Actinomycetota</taxon>
        <taxon>Actinomycetes</taxon>
        <taxon>Streptosporangiales</taxon>
        <taxon>Streptosporangiaceae</taxon>
        <taxon>Nonomuraea</taxon>
    </lineage>
</organism>
<dbReference type="InterPro" id="IPR005182">
    <property type="entry name" value="YdbS-like_PH"/>
</dbReference>
<keyword evidence="4" id="KW-1185">Reference proteome</keyword>
<keyword evidence="1" id="KW-0472">Membrane</keyword>
<reference evidence="3 4" key="1">
    <citation type="submission" date="2020-07" db="EMBL/GenBank/DDBJ databases">
        <title>Genomic Encyclopedia of Type Strains, Phase IV (KMG-IV): sequencing the most valuable type-strain genomes for metagenomic binning, comparative biology and taxonomic classification.</title>
        <authorList>
            <person name="Goeker M."/>
        </authorList>
    </citation>
    <scope>NUCLEOTIDE SEQUENCE [LARGE SCALE GENOMIC DNA]</scope>
    <source>
        <strain evidence="3 4">DSM 45533</strain>
    </source>
</reference>
<dbReference type="Proteomes" id="UP000530928">
    <property type="component" value="Unassembled WGS sequence"/>
</dbReference>
<feature type="transmembrane region" description="Helical" evidence="1">
    <location>
        <begin position="24"/>
        <end position="41"/>
    </location>
</feature>
<feature type="transmembrane region" description="Helical" evidence="1">
    <location>
        <begin position="47"/>
        <end position="65"/>
    </location>
</feature>
<name>A0A7W0CE43_9ACTN</name>